<evidence type="ECO:0000313" key="3">
    <source>
        <dbReference type="Proteomes" id="UP000324194"/>
    </source>
</evidence>
<keyword evidence="3" id="KW-1185">Reference proteome</keyword>
<dbReference type="Proteomes" id="UP000324194">
    <property type="component" value="Chromosome 1"/>
</dbReference>
<evidence type="ECO:0000313" key="2">
    <source>
        <dbReference type="EMBL" id="VVC75701.1"/>
    </source>
</evidence>
<dbReference type="RefSeq" id="WP_148338985.1">
    <property type="nucleotide sequence ID" value="NZ_LR699119.1"/>
</dbReference>
<name>A0A5E4PHB0_9COXI</name>
<reference evidence="2 3" key="1">
    <citation type="submission" date="2019-08" db="EMBL/GenBank/DDBJ databases">
        <authorList>
            <person name="Guy L."/>
        </authorList>
    </citation>
    <scope>NUCLEOTIDE SEQUENCE [LARGE SCALE GENOMIC DNA]</scope>
    <source>
        <strain evidence="2 3">SGT-108</strain>
    </source>
</reference>
<accession>A0A5E4PHB0</accession>
<feature type="region of interest" description="Disordered" evidence="1">
    <location>
        <begin position="1"/>
        <end position="24"/>
    </location>
</feature>
<evidence type="ECO:0000256" key="1">
    <source>
        <dbReference type="SAM" id="MobiDB-lite"/>
    </source>
</evidence>
<dbReference type="KEGG" id="asip:AQUSIP_09910"/>
<sequence>MSVIRSHLSEPDSAAASQARRPPSSTCLTPFTYEVIMDLARDSHIILSCVQADALKTFISTDPSCKELFSLIERIRNLDASQLSGAGLTDREKHRYNVLNDELEACKPDCSAALPSIRQQLHKNLDRIREIRREITNYRHIMLLYKTYLGILNDEIVWNESLADIHNEWSVQKHFACCCSEELLRLYEIYNNMDFNIIRFGQMMDFSRANLSIPARLAIQSYCVMTARQIKTVKMHAIASMAARLKSADRLHDLRYDDVIHDMVEKIEYRIGHRIIREDQSKKEIFDQLKVRRRQGLTYECCRQFVLQISKYCAEVEDHDSDRQFFRRMIQRDVSGLSVFTPPIGWCEAECAAVNKDPVVYFLVNQFETIKHRVLEKIMLEADAALALADQLDALIREARQCYQMRIQTNKKLKNPQIENKLDECARDFGEMLTRVQQCLMHQFEVEAAALMENVISGDFRGLPLLHALNIRINVFQRNYASYFALNQAALKCDLNFFILRYIDNHSGILSDTSIRERIAKLMAHYQFWPVTNSNMAEVETARKAVASRLGLLAVFYRQSFYHDRYSHFNWIAYFINEAAQPGKFDLERSRQLADMYHFNWTEFLPVSIRVLTGGDVIYVPVLIEEMVDAGALNNPKSTRRAFLMANRELIHDISEAGAYLINVVTPYAGVCPFLKLQSLHFNASFVKAMDRLTELAALFKSNIQAALGKSFLNYKMDRMLTLLMTHCDETLARVHRNWQRNLYENIQANMAQSDLNGYLRHESEMINVRNINDLITKIEAVFLHLPYQAALIDTVFSASAQILIDLGMRMLPNPSAHGGFQQYVSILERISAIEKFGVKIVRKLTDSGDIARLLNAHLDDFDGSQPVIGSLIATLFPPDRLRDTNALAQYILPYARKRLEYIRAGGGKGIQSGDLAFFNAYASVSECRALFLQERDYYERTVIDNVMSDRQPAWDPVTARVIEMFGSPADVSVYRARCVVSLMLNDKPEENDQQRLEEFKCSLFRTDFPLIDPYLFIHESGQSFRLFLDHYIDNRPWTEMREEIISLFDPALARQYHVRCIYQFLNNQAPLFGAWLQANLEYFHPFHLFGEDEAKKICEYVVSLILQAEKSCHDFNVDEDEYQSLVDMIQNLKCLRIFFHKMDNNAGQAFLEDVSSIEFGVTLAMLTKKLLRFLGQSSQDAVYDNKSIHELMSQLILVMHEVEKKEMVSFLNIEAYLNFLEKVLSNIPAGQMDGLRDIYIDGLLNFHLAMASHLKKILIILARCENMYLTMPEMLLSLANAIDDTDKIAGRRAFILESLDDVAEIRLVVEKIMALGCNINARRDAIHAEYNKRLLRDASIRDPADDPVALSIACVNKFLQIGQNPQLVPHYAKHVAKTLHGVMSCIPIGRFNEFAARFLAAYPQMTSIASSAALAGVSPLGVFNLWSESREENPALLQPVLKAFHLQFVAHAITASVEKYIFSKMKVKSGDPGETFMRVCAKIDDVVSEGQLPFVRQELRIDRDANARKVILLIRLHKVLSLVYTGAAKMDAVPSCIEQILDELSQKELEKKPEYYKAKEFKKMLEDALRIAKLRHIDELVQKPANTCITRTK</sequence>
<dbReference type="EMBL" id="LR699119">
    <property type="protein sequence ID" value="VVC75701.1"/>
    <property type="molecule type" value="Genomic_DNA"/>
</dbReference>
<proteinExistence type="predicted"/>
<feature type="compositionally biased region" description="Low complexity" evidence="1">
    <location>
        <begin position="13"/>
        <end position="24"/>
    </location>
</feature>
<protein>
    <submittedName>
        <fullName evidence="2">Uncharacterized protein</fullName>
    </submittedName>
</protein>
<organism evidence="2 3">
    <name type="scientific">Aquicella siphonis</name>
    <dbReference type="NCBI Taxonomy" id="254247"/>
    <lineage>
        <taxon>Bacteria</taxon>
        <taxon>Pseudomonadati</taxon>
        <taxon>Pseudomonadota</taxon>
        <taxon>Gammaproteobacteria</taxon>
        <taxon>Legionellales</taxon>
        <taxon>Coxiellaceae</taxon>
        <taxon>Aquicella</taxon>
    </lineage>
</organism>
<gene>
    <name evidence="2" type="ORF">AQUSIP_09910</name>
</gene>